<accession>A0ABQ1HN33</accession>
<evidence type="ECO:0000313" key="6">
    <source>
        <dbReference type="EMBL" id="GGA82423.1"/>
    </source>
</evidence>
<evidence type="ECO:0000256" key="1">
    <source>
        <dbReference type="ARBA" id="ARBA00005495"/>
    </source>
</evidence>
<evidence type="ECO:0000256" key="2">
    <source>
        <dbReference type="ARBA" id="ARBA00022723"/>
    </source>
</evidence>
<organism evidence="6 7">
    <name type="scientific">Arenimonas soli</name>
    <dbReference type="NCBI Taxonomy" id="2269504"/>
    <lineage>
        <taxon>Bacteria</taxon>
        <taxon>Pseudomonadati</taxon>
        <taxon>Pseudomonadota</taxon>
        <taxon>Gammaproteobacteria</taxon>
        <taxon>Lysobacterales</taxon>
        <taxon>Lysobacteraceae</taxon>
        <taxon>Arenimonas</taxon>
    </lineage>
</organism>
<keyword evidence="7" id="KW-1185">Reference proteome</keyword>
<name>A0ABQ1HN33_9GAMM</name>
<protein>
    <submittedName>
        <fullName evidence="6">Aldehyde-activating protein</fullName>
    </submittedName>
</protein>
<dbReference type="PANTHER" id="PTHR33337">
    <property type="entry name" value="GFA DOMAIN-CONTAINING PROTEIN"/>
    <property type="match status" value="1"/>
</dbReference>
<gene>
    <name evidence="6" type="ORF">GCM10011521_20960</name>
</gene>
<dbReference type="InterPro" id="IPR006913">
    <property type="entry name" value="CENP-V/GFA"/>
</dbReference>
<dbReference type="Proteomes" id="UP000623419">
    <property type="component" value="Unassembled WGS sequence"/>
</dbReference>
<evidence type="ECO:0000256" key="4">
    <source>
        <dbReference type="ARBA" id="ARBA00023239"/>
    </source>
</evidence>
<evidence type="ECO:0000313" key="7">
    <source>
        <dbReference type="Proteomes" id="UP000623419"/>
    </source>
</evidence>
<keyword evidence="4" id="KW-0456">Lyase</keyword>
<sequence>MDTVPNTASGRCLCGDLRFDAQLPSKWMAHCHCSLCQRAHGAGVVTWVGFASEKVAISDPQARLTWYESSPDAERGFCSRCGSTLFFRSEKWAGELHIVRSNFDTPLDREPQVHVYYDTHAAWLPTADDGLPRKPAPG</sequence>
<evidence type="ECO:0000259" key="5">
    <source>
        <dbReference type="PROSITE" id="PS51891"/>
    </source>
</evidence>
<comment type="similarity">
    <text evidence="1">Belongs to the Gfa family.</text>
</comment>
<dbReference type="EMBL" id="BMKC01000002">
    <property type="protein sequence ID" value="GGA82423.1"/>
    <property type="molecule type" value="Genomic_DNA"/>
</dbReference>
<reference evidence="7" key="1">
    <citation type="journal article" date="2019" name="Int. J. Syst. Evol. Microbiol.">
        <title>The Global Catalogue of Microorganisms (GCM) 10K type strain sequencing project: providing services to taxonomists for standard genome sequencing and annotation.</title>
        <authorList>
            <consortium name="The Broad Institute Genomics Platform"/>
            <consortium name="The Broad Institute Genome Sequencing Center for Infectious Disease"/>
            <person name="Wu L."/>
            <person name="Ma J."/>
        </authorList>
    </citation>
    <scope>NUCLEOTIDE SEQUENCE [LARGE SCALE GENOMIC DNA]</scope>
    <source>
        <strain evidence="7">CGMCC 1.15905</strain>
    </source>
</reference>
<comment type="caution">
    <text evidence="6">The sequence shown here is derived from an EMBL/GenBank/DDBJ whole genome shotgun (WGS) entry which is preliminary data.</text>
</comment>
<keyword evidence="3" id="KW-0862">Zinc</keyword>
<dbReference type="SUPFAM" id="SSF51316">
    <property type="entry name" value="Mss4-like"/>
    <property type="match status" value="1"/>
</dbReference>
<proteinExistence type="inferred from homology"/>
<dbReference type="RefSeq" id="WP_188663923.1">
    <property type="nucleotide sequence ID" value="NZ_BMKC01000002.1"/>
</dbReference>
<dbReference type="PROSITE" id="PS51891">
    <property type="entry name" value="CENP_V_GFA"/>
    <property type="match status" value="1"/>
</dbReference>
<dbReference type="Pfam" id="PF04828">
    <property type="entry name" value="GFA"/>
    <property type="match status" value="1"/>
</dbReference>
<keyword evidence="2" id="KW-0479">Metal-binding</keyword>
<dbReference type="Gene3D" id="3.90.1590.10">
    <property type="entry name" value="glutathione-dependent formaldehyde- activating enzyme (gfa)"/>
    <property type="match status" value="1"/>
</dbReference>
<evidence type="ECO:0000256" key="3">
    <source>
        <dbReference type="ARBA" id="ARBA00022833"/>
    </source>
</evidence>
<dbReference type="InterPro" id="IPR011057">
    <property type="entry name" value="Mss4-like_sf"/>
</dbReference>
<feature type="domain" description="CENP-V/GFA" evidence="5">
    <location>
        <begin position="8"/>
        <end position="118"/>
    </location>
</feature>
<dbReference type="PANTHER" id="PTHR33337:SF40">
    <property type="entry name" value="CENP-V_GFA DOMAIN-CONTAINING PROTEIN-RELATED"/>
    <property type="match status" value="1"/>
</dbReference>